<evidence type="ECO:0000313" key="2">
    <source>
        <dbReference type="Proteomes" id="UP000515703"/>
    </source>
</evidence>
<keyword evidence="2" id="KW-1185">Reference proteome</keyword>
<organism evidence="1 2">
    <name type="scientific">Anaerocolumna chitinilytica</name>
    <dbReference type="NCBI Taxonomy" id="1727145"/>
    <lineage>
        <taxon>Bacteria</taxon>
        <taxon>Bacillati</taxon>
        <taxon>Bacillota</taxon>
        <taxon>Clostridia</taxon>
        <taxon>Lachnospirales</taxon>
        <taxon>Lachnospiraceae</taxon>
        <taxon>Anaerocolumna</taxon>
    </lineage>
</organism>
<name>A0A7I8DLU7_9FIRM</name>
<dbReference type="EMBL" id="AP023368">
    <property type="protein sequence ID" value="BCJ98707.1"/>
    <property type="molecule type" value="Genomic_DNA"/>
</dbReference>
<reference evidence="1 2" key="2">
    <citation type="submission" date="2020-08" db="EMBL/GenBank/DDBJ databases">
        <authorList>
            <person name="Ueki A."/>
            <person name="Tonouchi A."/>
        </authorList>
    </citation>
    <scope>NUCLEOTIDE SEQUENCE [LARGE SCALE GENOMIC DNA]</scope>
    <source>
        <strain evidence="1 2">CTTW</strain>
    </source>
</reference>
<proteinExistence type="predicted"/>
<sequence length="58" mass="6891">MRWFQGAFFLFDLGVLPVNIREKGFLAQNQLYNSKYKPYEIHTGVIKNKIAHFHTYIS</sequence>
<protein>
    <submittedName>
        <fullName evidence="1">Uncharacterized protein</fullName>
    </submittedName>
</protein>
<evidence type="ECO:0000313" key="1">
    <source>
        <dbReference type="EMBL" id="BCJ98707.1"/>
    </source>
</evidence>
<accession>A0A7I8DLU7</accession>
<dbReference type="Proteomes" id="UP000515703">
    <property type="component" value="Chromosome"/>
</dbReference>
<dbReference type="KEGG" id="acht:bsdcttw_17480"/>
<dbReference type="AlphaFoldDB" id="A0A7I8DLU7"/>
<reference evidence="1 2" key="1">
    <citation type="submission" date="2020-08" db="EMBL/GenBank/DDBJ databases">
        <title>Draft genome sequencing of an Anaerocolumna strain isolated from anoxic soil subjected to BSD treatment.</title>
        <authorList>
            <person name="Uek A."/>
            <person name="Tonouchi A."/>
        </authorList>
    </citation>
    <scope>NUCLEOTIDE SEQUENCE [LARGE SCALE GENOMIC DNA]</scope>
    <source>
        <strain evidence="1 2">CTTW</strain>
    </source>
</reference>
<gene>
    <name evidence="1" type="ORF">bsdcttw_17480</name>
</gene>